<comment type="caution">
    <text evidence="1">The sequence shown here is derived from an EMBL/GenBank/DDBJ whole genome shotgun (WGS) entry which is preliminary data.</text>
</comment>
<feature type="non-terminal residue" evidence="1">
    <location>
        <position position="1"/>
    </location>
</feature>
<evidence type="ECO:0000313" key="1">
    <source>
        <dbReference type="EMBL" id="GAI27333.1"/>
    </source>
</evidence>
<accession>X1M7P9</accession>
<dbReference type="EMBL" id="BARV01019113">
    <property type="protein sequence ID" value="GAI27333.1"/>
    <property type="molecule type" value="Genomic_DNA"/>
</dbReference>
<name>X1M7P9_9ZZZZ</name>
<gene>
    <name evidence="1" type="ORF">S06H3_32184</name>
</gene>
<protein>
    <recommendedName>
        <fullName evidence="2">Peptidase C-terminal archaeal/bacterial domain-containing protein</fullName>
    </recommendedName>
</protein>
<proteinExistence type="predicted"/>
<sequence length="47" mass="5088">SGEVARGRTTNMPGQREATFSSGVAGTYLVQVYNYLEGTAVNYTLTR</sequence>
<dbReference type="AlphaFoldDB" id="X1M7P9"/>
<evidence type="ECO:0008006" key="2">
    <source>
        <dbReference type="Google" id="ProtNLM"/>
    </source>
</evidence>
<reference evidence="1" key="1">
    <citation type="journal article" date="2014" name="Front. Microbiol.">
        <title>High frequency of phylogenetically diverse reductive dehalogenase-homologous genes in deep subseafloor sedimentary metagenomes.</title>
        <authorList>
            <person name="Kawai M."/>
            <person name="Futagami T."/>
            <person name="Toyoda A."/>
            <person name="Takaki Y."/>
            <person name="Nishi S."/>
            <person name="Hori S."/>
            <person name="Arai W."/>
            <person name="Tsubouchi T."/>
            <person name="Morono Y."/>
            <person name="Uchiyama I."/>
            <person name="Ito T."/>
            <person name="Fujiyama A."/>
            <person name="Inagaki F."/>
            <person name="Takami H."/>
        </authorList>
    </citation>
    <scope>NUCLEOTIDE SEQUENCE</scope>
    <source>
        <strain evidence="1">Expedition CK06-06</strain>
    </source>
</reference>
<organism evidence="1">
    <name type="scientific">marine sediment metagenome</name>
    <dbReference type="NCBI Taxonomy" id="412755"/>
    <lineage>
        <taxon>unclassified sequences</taxon>
        <taxon>metagenomes</taxon>
        <taxon>ecological metagenomes</taxon>
    </lineage>
</organism>